<name>A0AAV7NJY1_PLEWA</name>
<proteinExistence type="predicted"/>
<feature type="compositionally biased region" description="Basic residues" evidence="1">
    <location>
        <begin position="104"/>
        <end position="113"/>
    </location>
</feature>
<feature type="compositionally biased region" description="Low complexity" evidence="1">
    <location>
        <begin position="44"/>
        <end position="69"/>
    </location>
</feature>
<evidence type="ECO:0000313" key="3">
    <source>
        <dbReference type="Proteomes" id="UP001066276"/>
    </source>
</evidence>
<keyword evidence="3" id="KW-1185">Reference proteome</keyword>
<dbReference type="Proteomes" id="UP001066276">
    <property type="component" value="Chromosome 8"/>
</dbReference>
<organism evidence="2 3">
    <name type="scientific">Pleurodeles waltl</name>
    <name type="common">Iberian ribbed newt</name>
    <dbReference type="NCBI Taxonomy" id="8319"/>
    <lineage>
        <taxon>Eukaryota</taxon>
        <taxon>Metazoa</taxon>
        <taxon>Chordata</taxon>
        <taxon>Craniata</taxon>
        <taxon>Vertebrata</taxon>
        <taxon>Euteleostomi</taxon>
        <taxon>Amphibia</taxon>
        <taxon>Batrachia</taxon>
        <taxon>Caudata</taxon>
        <taxon>Salamandroidea</taxon>
        <taxon>Salamandridae</taxon>
        <taxon>Pleurodelinae</taxon>
        <taxon>Pleurodeles</taxon>
    </lineage>
</organism>
<sequence length="155" mass="16645">MARPLPASNTHGVFQTGYQSSGGHLSPVVPSNGLRPCTARALLGPRRAPAGPARFHHWPPGGLRRPPGRSALLHPPPGVLPRLPGEQQPQKKLHREGAPARGPGPHRARRTTQRARTTSRLGRAAPAHTVTAQLCRELPQKVGSRLQRAQRPLGP</sequence>
<feature type="region of interest" description="Disordered" evidence="1">
    <location>
        <begin position="44"/>
        <end position="155"/>
    </location>
</feature>
<feature type="region of interest" description="Disordered" evidence="1">
    <location>
        <begin position="1"/>
        <end position="31"/>
    </location>
</feature>
<gene>
    <name evidence="2" type="ORF">NDU88_004531</name>
</gene>
<feature type="compositionally biased region" description="Polar residues" evidence="1">
    <location>
        <begin position="7"/>
        <end position="23"/>
    </location>
</feature>
<dbReference type="EMBL" id="JANPWB010000012">
    <property type="protein sequence ID" value="KAJ1116316.1"/>
    <property type="molecule type" value="Genomic_DNA"/>
</dbReference>
<protein>
    <submittedName>
        <fullName evidence="2">Uncharacterized protein</fullName>
    </submittedName>
</protein>
<reference evidence="2" key="1">
    <citation type="journal article" date="2022" name="bioRxiv">
        <title>Sequencing and chromosome-scale assembly of the giantPleurodeles waltlgenome.</title>
        <authorList>
            <person name="Brown T."/>
            <person name="Elewa A."/>
            <person name="Iarovenko S."/>
            <person name="Subramanian E."/>
            <person name="Araus A.J."/>
            <person name="Petzold A."/>
            <person name="Susuki M."/>
            <person name="Suzuki K.-i.T."/>
            <person name="Hayashi T."/>
            <person name="Toyoda A."/>
            <person name="Oliveira C."/>
            <person name="Osipova E."/>
            <person name="Leigh N.D."/>
            <person name="Simon A."/>
            <person name="Yun M.H."/>
        </authorList>
    </citation>
    <scope>NUCLEOTIDE SEQUENCE</scope>
    <source>
        <strain evidence="2">20211129_DDA</strain>
        <tissue evidence="2">Liver</tissue>
    </source>
</reference>
<evidence type="ECO:0000256" key="1">
    <source>
        <dbReference type="SAM" id="MobiDB-lite"/>
    </source>
</evidence>
<dbReference type="AlphaFoldDB" id="A0AAV7NJY1"/>
<accession>A0AAV7NJY1</accession>
<evidence type="ECO:0000313" key="2">
    <source>
        <dbReference type="EMBL" id="KAJ1116316.1"/>
    </source>
</evidence>
<comment type="caution">
    <text evidence="2">The sequence shown here is derived from an EMBL/GenBank/DDBJ whole genome shotgun (WGS) entry which is preliminary data.</text>
</comment>